<feature type="compositionally biased region" description="Basic and acidic residues" evidence="8">
    <location>
        <begin position="1524"/>
        <end position="1534"/>
    </location>
</feature>
<dbReference type="Pfam" id="PF01825">
    <property type="entry name" value="GPS"/>
    <property type="match status" value="1"/>
</dbReference>
<evidence type="ECO:0000256" key="3">
    <source>
        <dbReference type="ARBA" id="ARBA00022729"/>
    </source>
</evidence>
<dbReference type="SMART" id="SM00015">
    <property type="entry name" value="IQ"/>
    <property type="match status" value="3"/>
</dbReference>
<dbReference type="SMART" id="SM00303">
    <property type="entry name" value="GPS"/>
    <property type="match status" value="1"/>
</dbReference>
<dbReference type="GO" id="GO:0005615">
    <property type="term" value="C:extracellular space"/>
    <property type="evidence" value="ECO:0007669"/>
    <property type="project" value="TreeGrafter"/>
</dbReference>
<dbReference type="InParanoid" id="A0A0G4GBE1"/>
<feature type="region of interest" description="Disordered" evidence="8">
    <location>
        <begin position="1648"/>
        <end position="1676"/>
    </location>
</feature>
<dbReference type="InterPro" id="IPR000048">
    <property type="entry name" value="IQ_motif_EF-hand-BS"/>
</dbReference>
<keyword evidence="5 9" id="KW-1133">Transmembrane helix</keyword>
<feature type="region of interest" description="Disordered" evidence="8">
    <location>
        <begin position="1920"/>
        <end position="1947"/>
    </location>
</feature>
<keyword evidence="3 10" id="KW-0732">Signal</keyword>
<feature type="compositionally biased region" description="Basic and acidic residues" evidence="8">
    <location>
        <begin position="1751"/>
        <end position="1762"/>
    </location>
</feature>
<evidence type="ECO:0000256" key="10">
    <source>
        <dbReference type="SAM" id="SignalP"/>
    </source>
</evidence>
<sequence length="2320" mass="257305">MTLWGLPSRRLALSLLLICAWLLQCTKATSVCGDAHREAGEQCDDGNLIPGDGCDENCDIETNYNCYDPGGSGNPSICSSTCASAANGVIRWSPPDWRYSGSVLDSFTSYYIDEKEECAAMCLSRDDCAAFEWKNGTKLCAMTDQIMGSDAEVDSFSGRKICTDDCTAIGLQESDCFRFPCHIGWEWRTVDDFTSFEQHDMDCGGSALLGHRLLETGDQGAWFYWCCPHPPRTETSLVTIWHDDNALGQKVFVQIYDSSSPLACPGNAVFTRMWLKHHPAQDWFRWEYRCTDLSAFSTAQKNSIACQSFHIPAKPGGHGISFSEDSWRQLKLFPIFCEAYEGLNSINMTVHYESDTVGNSFDVSFDYRCCETNICGDGYKGGNEQCDDGNNVDGDGCSSTCIDETAVCGNGSIDVGESCDDNNEIDDDGCSAGCSIESGWSCPMPGSPCNSVCGDGQLKGSEQCDDGNTDTGDGCSSLCILQGGWTCPVPGSPCLPEVTESPTTTASTSPPSSIIDDITDDVDKLKDVNETQLVDAIDQLLTEEQTDGPTPPPVDSIDAFGERLLRAIKVAAALKNTDRDAALPNVTEGDTKAQKRVIMRALLKDLSKVATERSINLSGVSSSPAEVLLSAVTLATTIEAADEAESDDIADTSTAVSTFSSLVNVSRNGIEETDNVTPEGTAKALNGIGHFLDTAAGLYRQLNRTAKSLRASNRRLADDAPAYHDLASDIHSATRQLGDSLVPRVALQQGGSFELSSAAERTHLRVATRDQAQQEAMLSMVTAQQSVGVQIPSAVDSSITNCNGGQTNTAESVQLIWWSEDPYAYASSDEQQDATNVTSNNTLTRGASQGAFTVSGRQCGSDMELRASSGGEPFRIYLPRPPSQQLRRSLRQTAQGNMTVIVNEACAFWNNTIKQWDTQGCKVNQVLSNSTTLCCECDHLTDFGSVFRSVIVDSSLADVLSGADGSLKKMADITAWVQNVAGMFIFIMILIHLTCLALAIYFDCKHPITDEILLDIWMTDPLLEWVHRSRLQKGIHQCTGRAYHPFWCDFLLCRCFGGCWMHLRRREPTVHLQELRTLRSVRYELWDSFTTPFTPIEAATPPMVSNVPQTAADKKTWSSRGISMSTLWTADMESAKGLRSRVQAPVPSLSDFIKHTFTKKQEKEDPSACFEVKKTLKDLSDATGPPRNWSVVSGTSLSIGEEEKAVSGGSSPARRRASRRLDSQLREEGRSDEEERTPPQRQVREVSFTPSIEGRMDAKGMQIFQQVLQDEKKKYKRIDLIKSGVLKEALRSRLLLDLQRQQAAAVLIQLHWRAILERKAQKVSPQVHQKEEDRVPAIEEIPTAMVIGRPQETEDPQEPEAQEAPQDDPRNGRKLIGFESAVVQPGDSSDSPKSLEALATMVDPEGSPTNADARDDDEDSESSRGISMSTLWTADMKSAKSLRSRVQAPIPSLSDFIKHTFTKQQEKEDPSARFAVKKTRTVLSDTTGPPPNWSIVSGTSLSIGEEEEEAVSGESSPARRRVSRRVDSQLREEGRSDEEERTPPQRQVREVSFTPSIEGRMDAKGMQIFQQVLQDEKKKYERIDLIKSGVLKEALRSRLLLDLQRQQAAAVLIQLHWRAILERKAQKVSPQIHPKEENRVPAIEEIPTAMVIGRPQETEVPQETEAQEAPQDDRRKGRKLIGFESAVVQPGDSSDSPKSLEALATMVDPEGSPTNADARDDDEDSEFSPKLHKGQTIPIADLPSQQQQRQQQKERTPPQRRVREVSFTPSIEGRMDAKGMQIFQQVLQDEKKKYERIDLIKSGVLKEALRSRLLLDLQRQQAAAVLIQLHWRAILERKAQKVSPQIHPKEENRVPAIEEIPTAMVIGRPQETEVPQETEAQEAPQDDRRKGRKLIGFESAVVQPGDSSDSPKSLAALATMVDPEGSPTNTDARDDDEDSEFSPKLHKGQTIPIADLLSQQQQRQQQKEVKITVDEAEKPTHKVQGKTPTAASRRKSVTDLWVDLNSEVDLMVTRTLRRVEYVEWGPARLFREVVRRDHPLLKLFILNPTYTAVQRTLFFGSISLGILTMCAVFFDRTKVTGEGAETVLLSFQTQDVAWQLTLRQIAVLIWSVILSKPVPLLLIFLFRKLVPHIKPSPTRSAMYAGFKGGGGHRIAEITGRHSGHFPMKMKQAVLARWRTRERIGIAIALIYWFACDAFLLLFAFSERLVEYDARPPHVVYQDFVMACSVEFLNTFILQPLLMFMLLSLLLTAILRIGFCDWIVWMMPHWFDFTHVHALSLHELTIQLQAITDTQELTRGILGFAGLNIDSIGMAADVFSF</sequence>
<feature type="region of interest" description="Disordered" evidence="8">
    <location>
        <begin position="1341"/>
        <end position="1373"/>
    </location>
</feature>
<dbReference type="Pfam" id="PF00024">
    <property type="entry name" value="PAN_1"/>
    <property type="match status" value="1"/>
</dbReference>
<dbReference type="PROSITE" id="PS50948">
    <property type="entry name" value="PAN"/>
    <property type="match status" value="1"/>
</dbReference>
<feature type="region of interest" description="Disordered" evidence="8">
    <location>
        <begin position="1706"/>
        <end position="1762"/>
    </location>
</feature>
<dbReference type="Gene3D" id="2.60.220.50">
    <property type="match status" value="1"/>
</dbReference>
<dbReference type="InterPro" id="IPR011936">
    <property type="entry name" value="Myxo_disulph_rpt"/>
</dbReference>
<dbReference type="InterPro" id="IPR046338">
    <property type="entry name" value="GAIN_dom_sf"/>
</dbReference>
<keyword evidence="13" id="KW-1185">Reference proteome</keyword>
<feature type="region of interest" description="Disordered" evidence="8">
    <location>
        <begin position="1866"/>
        <end position="1890"/>
    </location>
</feature>
<organism evidence="12 13">
    <name type="scientific">Vitrella brassicaformis (strain CCMP3155)</name>
    <dbReference type="NCBI Taxonomy" id="1169540"/>
    <lineage>
        <taxon>Eukaryota</taxon>
        <taxon>Sar</taxon>
        <taxon>Alveolata</taxon>
        <taxon>Colpodellida</taxon>
        <taxon>Vitrellaceae</taxon>
        <taxon>Vitrella</taxon>
    </lineage>
</organism>
<dbReference type="GO" id="GO:0016020">
    <property type="term" value="C:membrane"/>
    <property type="evidence" value="ECO:0007669"/>
    <property type="project" value="UniProtKB-SubCell"/>
</dbReference>
<keyword evidence="4" id="KW-0677">Repeat</keyword>
<feature type="region of interest" description="Disordered" evidence="8">
    <location>
        <begin position="1461"/>
        <end position="1557"/>
    </location>
</feature>
<dbReference type="InterPro" id="IPR000203">
    <property type="entry name" value="GPS"/>
</dbReference>
<dbReference type="Pfam" id="PF13948">
    <property type="entry name" value="DUF4215"/>
    <property type="match status" value="2"/>
</dbReference>
<evidence type="ECO:0000256" key="8">
    <source>
        <dbReference type="SAM" id="MobiDB-lite"/>
    </source>
</evidence>
<evidence type="ECO:0000313" key="13">
    <source>
        <dbReference type="Proteomes" id="UP000041254"/>
    </source>
</evidence>
<dbReference type="Gene3D" id="3.50.4.10">
    <property type="entry name" value="Hepatocyte Growth Factor"/>
    <property type="match status" value="1"/>
</dbReference>
<dbReference type="PANTHER" id="PTHR46130">
    <property type="entry name" value="LAMGL DOMAIN-CONTAINING PROTEIN"/>
    <property type="match status" value="1"/>
</dbReference>
<dbReference type="STRING" id="1169540.A0A0G4GBE1"/>
<keyword evidence="7" id="KW-1015">Disulfide bond</keyword>
<evidence type="ECO:0000256" key="6">
    <source>
        <dbReference type="ARBA" id="ARBA00023136"/>
    </source>
</evidence>
<evidence type="ECO:0000313" key="12">
    <source>
        <dbReference type="EMBL" id="CEM25987.1"/>
    </source>
</evidence>
<evidence type="ECO:0000256" key="7">
    <source>
        <dbReference type="ARBA" id="ARBA00023157"/>
    </source>
</evidence>
<dbReference type="OrthoDB" id="2354756at2759"/>
<feature type="transmembrane region" description="Helical" evidence="9">
    <location>
        <begin position="2235"/>
        <end position="2258"/>
    </location>
</feature>
<keyword evidence="2 9" id="KW-0812">Transmembrane</keyword>
<feature type="transmembrane region" description="Helical" evidence="9">
    <location>
        <begin position="2056"/>
        <end position="2074"/>
    </location>
</feature>
<feature type="domain" description="Apple" evidence="11">
    <location>
        <begin position="82"/>
        <end position="166"/>
    </location>
</feature>
<reference evidence="12 13" key="1">
    <citation type="submission" date="2014-11" db="EMBL/GenBank/DDBJ databases">
        <authorList>
            <person name="Zhu J."/>
            <person name="Qi W."/>
            <person name="Song R."/>
        </authorList>
    </citation>
    <scope>NUCLEOTIDE SEQUENCE [LARGE SCALE GENOMIC DNA]</scope>
</reference>
<feature type="transmembrane region" description="Helical" evidence="9">
    <location>
        <begin position="2183"/>
        <end position="2204"/>
    </location>
</feature>
<dbReference type="InterPro" id="IPR003609">
    <property type="entry name" value="Pan_app"/>
</dbReference>
<evidence type="ECO:0000256" key="1">
    <source>
        <dbReference type="ARBA" id="ARBA00004370"/>
    </source>
</evidence>
<evidence type="ECO:0000256" key="9">
    <source>
        <dbReference type="SAM" id="Phobius"/>
    </source>
</evidence>
<dbReference type="GO" id="GO:0004222">
    <property type="term" value="F:metalloendopeptidase activity"/>
    <property type="evidence" value="ECO:0007669"/>
    <property type="project" value="TreeGrafter"/>
</dbReference>
<evidence type="ECO:0000256" key="2">
    <source>
        <dbReference type="ARBA" id="ARBA00022692"/>
    </source>
</evidence>
<gene>
    <name evidence="12" type="ORF">Vbra_1258</name>
</gene>
<name>A0A0G4GBE1_VITBC</name>
<keyword evidence="6 9" id="KW-0472">Membrane</keyword>
<protein>
    <recommendedName>
        <fullName evidence="11">Apple domain-containing protein</fullName>
    </recommendedName>
</protein>
<dbReference type="EMBL" id="CDMY01000609">
    <property type="protein sequence ID" value="CEM25987.1"/>
    <property type="molecule type" value="Genomic_DNA"/>
</dbReference>
<proteinExistence type="predicted"/>
<feature type="compositionally biased region" description="Basic and acidic residues" evidence="8">
    <location>
        <begin position="1219"/>
        <end position="1229"/>
    </location>
</feature>
<feature type="signal peptide" evidence="10">
    <location>
        <begin position="1"/>
        <end position="28"/>
    </location>
</feature>
<dbReference type="GO" id="GO:0006508">
    <property type="term" value="P:proteolysis"/>
    <property type="evidence" value="ECO:0007669"/>
    <property type="project" value="TreeGrafter"/>
</dbReference>
<feature type="chain" id="PRO_5005189770" description="Apple domain-containing protein" evidence="10">
    <location>
        <begin position="29"/>
        <end position="2320"/>
    </location>
</feature>
<dbReference type="NCBIfam" id="TIGR02232">
    <property type="entry name" value="myxo_disulf_rpt"/>
    <property type="match status" value="4"/>
</dbReference>
<dbReference type="VEuPathDB" id="CryptoDB:Vbra_1258"/>
<dbReference type="InterPro" id="IPR043543">
    <property type="entry name" value="PAPPA/PAPPA2"/>
</dbReference>
<dbReference type="PANTHER" id="PTHR46130:SF3">
    <property type="entry name" value="CHROMOSOME UNDETERMINED SCAFFOLD_33, WHOLE GENOME SHOTGUN SEQUENCE"/>
    <property type="match status" value="1"/>
</dbReference>
<feature type="region of interest" description="Disordered" evidence="8">
    <location>
        <begin position="1180"/>
        <end position="1246"/>
    </location>
</feature>
<evidence type="ECO:0000256" key="5">
    <source>
        <dbReference type="ARBA" id="ARBA00022989"/>
    </source>
</evidence>
<accession>A0A0G4GBE1</accession>
<evidence type="ECO:0000259" key="11">
    <source>
        <dbReference type="PROSITE" id="PS50948"/>
    </source>
</evidence>
<dbReference type="Proteomes" id="UP000041254">
    <property type="component" value="Unassembled WGS sequence"/>
</dbReference>
<feature type="region of interest" description="Disordered" evidence="8">
    <location>
        <begin position="1401"/>
        <end position="1432"/>
    </location>
</feature>
<comment type="subcellular location">
    <subcellularLocation>
        <location evidence="1">Membrane</location>
    </subcellularLocation>
</comment>
<evidence type="ECO:0000256" key="4">
    <source>
        <dbReference type="ARBA" id="ARBA00022737"/>
    </source>
</evidence>
<dbReference type="GO" id="GO:0007166">
    <property type="term" value="P:cell surface receptor signaling pathway"/>
    <property type="evidence" value="ECO:0007669"/>
    <property type="project" value="TreeGrafter"/>
</dbReference>